<dbReference type="OrthoDB" id="10007209at2"/>
<sequence length="122" mass="12707">MNHTPDNHTHHTATTDYTTGLRQADLAAALALDHAAVAEALEASEDAREHAATTAPEAGRVAPVSQLTRAFGVRVPMTLILLLGSAQGHMPWQAALAVVVVSELAVAGGSVARRSTRKENPA</sequence>
<keyword evidence="1" id="KW-0472">Membrane</keyword>
<name>A0A386ZFM5_9NOCA</name>
<proteinExistence type="predicted"/>
<evidence type="ECO:0000256" key="1">
    <source>
        <dbReference type="SAM" id="Phobius"/>
    </source>
</evidence>
<keyword evidence="1" id="KW-0812">Transmembrane</keyword>
<dbReference type="AlphaFoldDB" id="A0A386ZFM5"/>
<dbReference type="KEGG" id="nyu:D7D52_17060"/>
<dbReference type="EMBL" id="CP032568">
    <property type="protein sequence ID" value="AYF75299.1"/>
    <property type="molecule type" value="Genomic_DNA"/>
</dbReference>
<organism evidence="2 3">
    <name type="scientific">Nocardia yunnanensis</name>
    <dbReference type="NCBI Taxonomy" id="2382165"/>
    <lineage>
        <taxon>Bacteria</taxon>
        <taxon>Bacillati</taxon>
        <taxon>Actinomycetota</taxon>
        <taxon>Actinomycetes</taxon>
        <taxon>Mycobacteriales</taxon>
        <taxon>Nocardiaceae</taxon>
        <taxon>Nocardia</taxon>
    </lineage>
</organism>
<keyword evidence="1" id="KW-1133">Transmembrane helix</keyword>
<keyword evidence="3" id="KW-1185">Reference proteome</keyword>
<accession>A0A386ZFM5</accession>
<evidence type="ECO:0000313" key="2">
    <source>
        <dbReference type="EMBL" id="AYF75299.1"/>
    </source>
</evidence>
<reference evidence="2 3" key="1">
    <citation type="submission" date="2018-09" db="EMBL/GenBank/DDBJ databases">
        <title>Nocardia yunnanensis sp. nov., an actinomycete isolated from a soil sample.</title>
        <authorList>
            <person name="Zhang J."/>
        </authorList>
    </citation>
    <scope>NUCLEOTIDE SEQUENCE [LARGE SCALE GENOMIC DNA]</scope>
    <source>
        <strain evidence="2 3">CFHS0054</strain>
    </source>
</reference>
<feature type="transmembrane region" description="Helical" evidence="1">
    <location>
        <begin position="92"/>
        <end position="112"/>
    </location>
</feature>
<dbReference type="RefSeq" id="WP_120737669.1">
    <property type="nucleotide sequence ID" value="NZ_CP032568.1"/>
</dbReference>
<dbReference type="Proteomes" id="UP000267164">
    <property type="component" value="Chromosome"/>
</dbReference>
<evidence type="ECO:0000313" key="3">
    <source>
        <dbReference type="Proteomes" id="UP000267164"/>
    </source>
</evidence>
<protein>
    <submittedName>
        <fullName evidence="2">Uncharacterized protein</fullName>
    </submittedName>
</protein>
<gene>
    <name evidence="2" type="ORF">D7D52_17060</name>
</gene>